<protein>
    <submittedName>
        <fullName evidence="3">DUF547 domain-containing protein</fullName>
    </submittedName>
</protein>
<evidence type="ECO:0000313" key="4">
    <source>
        <dbReference type="Proteomes" id="UP001058461"/>
    </source>
</evidence>
<gene>
    <name evidence="3" type="ORF">KDW95_13280</name>
</gene>
<evidence type="ECO:0000256" key="1">
    <source>
        <dbReference type="SAM" id="SignalP"/>
    </source>
</evidence>
<dbReference type="Pfam" id="PF04784">
    <property type="entry name" value="DUF547"/>
    <property type="match status" value="1"/>
</dbReference>
<organism evidence="3 4">
    <name type="scientific">Marinobacterium rhizophilum</name>
    <dbReference type="NCBI Taxonomy" id="420402"/>
    <lineage>
        <taxon>Bacteria</taxon>
        <taxon>Pseudomonadati</taxon>
        <taxon>Pseudomonadota</taxon>
        <taxon>Gammaproteobacteria</taxon>
        <taxon>Oceanospirillales</taxon>
        <taxon>Oceanospirillaceae</taxon>
        <taxon>Marinobacterium</taxon>
    </lineage>
</organism>
<dbReference type="PANTHER" id="PTHR46361">
    <property type="entry name" value="ELECTRON CARRIER/ PROTEIN DISULFIDE OXIDOREDUCTASE"/>
    <property type="match status" value="1"/>
</dbReference>
<dbReference type="PANTHER" id="PTHR46361:SF3">
    <property type="entry name" value="ELECTRON CARRIER_ PROTEIN DISULFIDE OXIDOREDUCTASE"/>
    <property type="match status" value="1"/>
</dbReference>
<dbReference type="RefSeq" id="WP_255852309.1">
    <property type="nucleotide sequence ID" value="NZ_CP073347.1"/>
</dbReference>
<keyword evidence="1" id="KW-0732">Signal</keyword>
<dbReference type="InterPro" id="IPR006869">
    <property type="entry name" value="DUF547"/>
</dbReference>
<keyword evidence="4" id="KW-1185">Reference proteome</keyword>
<proteinExistence type="predicted"/>
<sequence>MYKALFLLLLSLFTTQYSAASFDHSDWDRLLKTHVLELQNGRATQLDYTAVTQQRPQLSAYLARLSDVQQPQFDAWTKDDQLAFLINAYNAWTVELILGAYPDLASIKELGSLFQSPWKKAFVPLLGEQRSLDNIEHDLIRGSRRYRDPRIHFAVNCASIGCPALRAEAYSGSALEQQLEQQTRLFLQDRSRNRSTGQRLELSSIFKWYAEDFSAGWRGAESLEQFLTLYADALGLNETQLQHLRAGNTDIDFLDYDWNLNDIQR</sequence>
<reference evidence="3" key="1">
    <citation type="submission" date="2021-04" db="EMBL/GenBank/DDBJ databases">
        <title>Oceanospirillales bacteria with DddD are important DMSP degraders in coastal seawater.</title>
        <authorList>
            <person name="Liu J."/>
        </authorList>
    </citation>
    <scope>NUCLEOTIDE SEQUENCE</scope>
    <source>
        <strain evidence="3">D13-1</strain>
    </source>
</reference>
<dbReference type="Proteomes" id="UP001058461">
    <property type="component" value="Chromosome"/>
</dbReference>
<feature type="signal peptide" evidence="1">
    <location>
        <begin position="1"/>
        <end position="19"/>
    </location>
</feature>
<evidence type="ECO:0000313" key="3">
    <source>
        <dbReference type="EMBL" id="UTW10276.1"/>
    </source>
</evidence>
<accession>A0ABY5HD72</accession>
<dbReference type="EMBL" id="CP073347">
    <property type="protein sequence ID" value="UTW10276.1"/>
    <property type="molecule type" value="Genomic_DNA"/>
</dbReference>
<evidence type="ECO:0000259" key="2">
    <source>
        <dbReference type="Pfam" id="PF04784"/>
    </source>
</evidence>
<feature type="chain" id="PRO_5045150178" evidence="1">
    <location>
        <begin position="20"/>
        <end position="265"/>
    </location>
</feature>
<name>A0ABY5HD72_9GAMM</name>
<feature type="domain" description="DUF547" evidence="2">
    <location>
        <begin position="74"/>
        <end position="187"/>
    </location>
</feature>